<name>A0A381SRN9_9ZZZZ</name>
<feature type="compositionally biased region" description="Polar residues" evidence="1">
    <location>
        <begin position="68"/>
        <end position="77"/>
    </location>
</feature>
<feature type="compositionally biased region" description="Basic residues" evidence="1">
    <location>
        <begin position="54"/>
        <end position="64"/>
    </location>
</feature>
<evidence type="ECO:0000256" key="1">
    <source>
        <dbReference type="SAM" id="MobiDB-lite"/>
    </source>
</evidence>
<dbReference type="AlphaFoldDB" id="A0A381SRN9"/>
<organism evidence="2">
    <name type="scientific">marine metagenome</name>
    <dbReference type="NCBI Taxonomy" id="408172"/>
    <lineage>
        <taxon>unclassified sequences</taxon>
        <taxon>metagenomes</taxon>
        <taxon>ecological metagenomes</taxon>
    </lineage>
</organism>
<protein>
    <submittedName>
        <fullName evidence="2">Uncharacterized protein</fullName>
    </submittedName>
</protein>
<reference evidence="2" key="1">
    <citation type="submission" date="2018-05" db="EMBL/GenBank/DDBJ databases">
        <authorList>
            <person name="Lanie J.A."/>
            <person name="Ng W.-L."/>
            <person name="Kazmierczak K.M."/>
            <person name="Andrzejewski T.M."/>
            <person name="Davidsen T.M."/>
            <person name="Wayne K.J."/>
            <person name="Tettelin H."/>
            <person name="Glass J.I."/>
            <person name="Rusch D."/>
            <person name="Podicherti R."/>
            <person name="Tsui H.-C.T."/>
            <person name="Winkler M.E."/>
        </authorList>
    </citation>
    <scope>NUCLEOTIDE SEQUENCE</scope>
</reference>
<dbReference type="EMBL" id="UINC01003480">
    <property type="protein sequence ID" value="SVA06695.1"/>
    <property type="molecule type" value="Genomic_DNA"/>
</dbReference>
<feature type="region of interest" description="Disordered" evidence="1">
    <location>
        <begin position="51"/>
        <end position="77"/>
    </location>
</feature>
<sequence length="77" mass="9126">MDYVIRTLDVNGKLRKERFMFYSVRILDKNGILKKVVKEKLLSQKHWESFSNKTGRKHKAKRSFNAHFKSNSDPSLV</sequence>
<gene>
    <name evidence="2" type="ORF">METZ01_LOCUS59549</name>
</gene>
<proteinExistence type="predicted"/>
<evidence type="ECO:0000313" key="2">
    <source>
        <dbReference type="EMBL" id="SVA06695.1"/>
    </source>
</evidence>
<accession>A0A381SRN9</accession>